<protein>
    <recommendedName>
        <fullName evidence="3">Sulfotransferase</fullName>
    </recommendedName>
</protein>
<keyword evidence="2" id="KW-1185">Reference proteome</keyword>
<evidence type="ECO:0000313" key="1">
    <source>
        <dbReference type="EMBL" id="MBD8501315.1"/>
    </source>
</evidence>
<dbReference type="Proteomes" id="UP000603602">
    <property type="component" value="Unassembled WGS sequence"/>
</dbReference>
<sequence>MAGYLQDVADVVDVLWEQFGKRGKARFPEALAIKDPRLCRLVPLYAAALAECGAAPRYVITLRDPWVCAESLYRRDGLPRRVGLELWVGHMLGALSVASGADSALVRYDELLRHPDEVCAALARWLVGPEEVSSTLVQTMRRSVAPELNHSAGLGRVPEIGDDWITRLACEMFDTLASQDLERVLGEFAAGWSEEFEERSVQCGWMSFDRVVVAHDSLSPMLQRHAEGRAGILLVRDGEESVSACSSSALSGEGVGVLYNLVDRGEAASLVRGASLCAGKPALLVLEGRKEYAAALVDWFLRWSGVGEIVRLLSADRELIAVGVPGDVQLGIDFWKYINSGDEPLQRMLLDCSEKRDLVLENDCENGPDWLARAGAR</sequence>
<organism evidence="1 2">
    <name type="scientific">Thauera sedimentorum</name>
    <dbReference type="NCBI Taxonomy" id="2767595"/>
    <lineage>
        <taxon>Bacteria</taxon>
        <taxon>Pseudomonadati</taxon>
        <taxon>Pseudomonadota</taxon>
        <taxon>Betaproteobacteria</taxon>
        <taxon>Rhodocyclales</taxon>
        <taxon>Zoogloeaceae</taxon>
        <taxon>Thauera</taxon>
    </lineage>
</organism>
<dbReference type="SUPFAM" id="SSF52540">
    <property type="entry name" value="P-loop containing nucleoside triphosphate hydrolases"/>
    <property type="match status" value="1"/>
</dbReference>
<dbReference type="InterPro" id="IPR027417">
    <property type="entry name" value="P-loop_NTPase"/>
</dbReference>
<accession>A0ABR9B4N4</accession>
<comment type="caution">
    <text evidence="1">The sequence shown here is derived from an EMBL/GenBank/DDBJ whole genome shotgun (WGS) entry which is preliminary data.</text>
</comment>
<evidence type="ECO:0000313" key="2">
    <source>
        <dbReference type="Proteomes" id="UP000603602"/>
    </source>
</evidence>
<dbReference type="EMBL" id="JACYTO010000001">
    <property type="protein sequence ID" value="MBD8501315.1"/>
    <property type="molecule type" value="Genomic_DNA"/>
</dbReference>
<reference evidence="2" key="1">
    <citation type="submission" date="2023-07" db="EMBL/GenBank/DDBJ databases">
        <title>Thauera sp. CAU 1555 isolated from sand of Yaerae Beach.</title>
        <authorList>
            <person name="Kim W."/>
        </authorList>
    </citation>
    <scope>NUCLEOTIDE SEQUENCE [LARGE SCALE GENOMIC DNA]</scope>
    <source>
        <strain evidence="2">CAU 1555</strain>
    </source>
</reference>
<proteinExistence type="predicted"/>
<dbReference type="Gene3D" id="3.40.50.300">
    <property type="entry name" value="P-loop containing nucleotide triphosphate hydrolases"/>
    <property type="match status" value="1"/>
</dbReference>
<evidence type="ECO:0008006" key="3">
    <source>
        <dbReference type="Google" id="ProtNLM"/>
    </source>
</evidence>
<gene>
    <name evidence="1" type="ORF">IFO67_00260</name>
</gene>
<name>A0ABR9B4N4_9RHOO</name>
<dbReference type="RefSeq" id="WP_187716181.1">
    <property type="nucleotide sequence ID" value="NZ_JACTAH010000001.1"/>
</dbReference>